<dbReference type="AlphaFoldDB" id="A0A2U2RU47"/>
<evidence type="ECO:0000313" key="1">
    <source>
        <dbReference type="EMBL" id="PWH09402.1"/>
    </source>
</evidence>
<evidence type="ECO:0000313" key="2">
    <source>
        <dbReference type="Proteomes" id="UP000245582"/>
    </source>
</evidence>
<organism evidence="1 2">
    <name type="scientific">Bifidobacterium longum</name>
    <dbReference type="NCBI Taxonomy" id="216816"/>
    <lineage>
        <taxon>Bacteria</taxon>
        <taxon>Bacillati</taxon>
        <taxon>Actinomycetota</taxon>
        <taxon>Actinomycetes</taxon>
        <taxon>Bifidobacteriales</taxon>
        <taxon>Bifidobacteriaceae</taxon>
        <taxon>Bifidobacterium</taxon>
    </lineage>
</organism>
<name>A0A2U2RU47_BIFLN</name>
<comment type="caution">
    <text evidence="1">The sequence shown here is derived from an EMBL/GenBank/DDBJ whole genome shotgun (WGS) entry which is preliminary data.</text>
</comment>
<accession>A0A2U2RU47</accession>
<gene>
    <name evidence="1" type="ORF">CWE05_02715</name>
</gene>
<dbReference type="EMBL" id="PHUM01000003">
    <property type="protein sequence ID" value="PWH09402.1"/>
    <property type="molecule type" value="Genomic_DNA"/>
</dbReference>
<sequence length="108" mass="11484">MSVGALDVLTVELSLAGSTGGIELVDQPFECFHRHIVLIGAKQELTGRVRRIGLDIGLCLGDGHHADGHADADPEDAFEHHSPFSAVSLTVVFAAFFARKDCPVVFSA</sequence>
<reference evidence="1 2" key="1">
    <citation type="submission" date="2017-11" db="EMBL/GenBank/DDBJ databases">
        <title>Draft genome sequence of Bifidobacterium longum UMA026, isolated from Holstein dairy cow feces.</title>
        <authorList>
            <person name="Albert K."/>
            <person name="Sela D.A."/>
        </authorList>
    </citation>
    <scope>NUCLEOTIDE SEQUENCE [LARGE SCALE GENOMIC DNA]</scope>
    <source>
        <strain evidence="1 2">UMA026</strain>
    </source>
</reference>
<protein>
    <submittedName>
        <fullName evidence="1">Uncharacterized protein</fullName>
    </submittedName>
</protein>
<dbReference type="Proteomes" id="UP000245582">
    <property type="component" value="Unassembled WGS sequence"/>
</dbReference>
<proteinExistence type="predicted"/>